<accession>D4RZ86</accession>
<comment type="caution">
    <text evidence="1">The sequence shown here is derived from an EMBL/GenBank/DDBJ whole genome shotgun (WGS) entry which is preliminary data.</text>
</comment>
<dbReference type="eggNOG" id="COG0613">
    <property type="taxonomic scope" value="Bacteria"/>
</dbReference>
<dbReference type="AlphaFoldDB" id="D4RZ86"/>
<reference evidence="1 2" key="1">
    <citation type="submission" date="2010-02" db="EMBL/GenBank/DDBJ databases">
        <authorList>
            <person name="Weinstock G."/>
            <person name="Sodergren E."/>
            <person name="Clifton S."/>
            <person name="Fulton L."/>
            <person name="Fulton B."/>
            <person name="Courtney L."/>
            <person name="Fronick C."/>
            <person name="Harrison M."/>
            <person name="Strong C."/>
            <person name="Farmer C."/>
            <person name="Delahaunty K."/>
            <person name="Markovic C."/>
            <person name="Hall O."/>
            <person name="Minx P."/>
            <person name="Tomlinson C."/>
            <person name="Mitreva M."/>
            <person name="Nelson J."/>
            <person name="Hou S."/>
            <person name="Wollam A."/>
            <person name="Pepin K.H."/>
            <person name="Johnson M."/>
            <person name="Bhonagiri V."/>
            <person name="Zhang X."/>
            <person name="Suruliraj S."/>
            <person name="Warren W."/>
            <person name="Chinwalla A."/>
            <person name="Mardis E.R."/>
            <person name="Wilson R.K."/>
        </authorList>
    </citation>
    <scope>NUCLEOTIDE SEQUENCE [LARGE SCALE GENOMIC DNA]</scope>
    <source>
        <strain evidence="1 2">DSM 2876</strain>
    </source>
</reference>
<dbReference type="InterPro" id="IPR016195">
    <property type="entry name" value="Pol/histidinol_Pase-like"/>
</dbReference>
<dbReference type="RefSeq" id="WP_005602507.1">
    <property type="nucleotide sequence ID" value="NZ_GG663522.1"/>
</dbReference>
<gene>
    <name evidence="1" type="ORF">BUTYVIB_01151</name>
</gene>
<dbReference type="SUPFAM" id="SSF89550">
    <property type="entry name" value="PHP domain-like"/>
    <property type="match status" value="1"/>
</dbReference>
<evidence type="ECO:0008006" key="3">
    <source>
        <dbReference type="Google" id="ProtNLM"/>
    </source>
</evidence>
<dbReference type="HOGENOM" id="CLU_082667_0_0_9"/>
<evidence type="ECO:0000313" key="2">
    <source>
        <dbReference type="Proteomes" id="UP000006238"/>
    </source>
</evidence>
<dbReference type="PANTHER" id="PTHR42924">
    <property type="entry name" value="EXONUCLEASE"/>
    <property type="match status" value="1"/>
</dbReference>
<dbReference type="PANTHER" id="PTHR42924:SF3">
    <property type="entry name" value="POLYMERASE_HISTIDINOL PHOSPHATASE N-TERMINAL DOMAIN-CONTAINING PROTEIN"/>
    <property type="match status" value="1"/>
</dbReference>
<proteinExistence type="predicted"/>
<dbReference type="Gene3D" id="3.20.20.140">
    <property type="entry name" value="Metal-dependent hydrolases"/>
    <property type="match status" value="1"/>
</dbReference>
<name>D4RZ86_9FIRM</name>
<dbReference type="EMBL" id="ABWN01000026">
    <property type="protein sequence ID" value="EFF68787.1"/>
    <property type="molecule type" value="Genomic_DNA"/>
</dbReference>
<protein>
    <recommendedName>
        <fullName evidence="3">PHP domain protein</fullName>
    </recommendedName>
</protein>
<dbReference type="GO" id="GO:0004534">
    <property type="term" value="F:5'-3' RNA exonuclease activity"/>
    <property type="evidence" value="ECO:0007669"/>
    <property type="project" value="TreeGrafter"/>
</dbReference>
<evidence type="ECO:0000313" key="1">
    <source>
        <dbReference type="EMBL" id="EFF68787.1"/>
    </source>
</evidence>
<sequence>MFKYETHLHTIESSRCGSTSAAEYPAYYKSLGYSGIFITDHFFNGNCRISNDLPWEDRVNMFCRSYELAKEAGDAIDFPVFFGWEANFDGDEFLIYGLDKKWLLGHPDIMSYSRAEQYDVIHRDNGLVVQAHPFRERDYLNTIYLNPDTCDAMEGYNTFNHMYNNHNAEIYCREHNIFMTAGSDLHKIGSAENDRLYGMEFDTPLSNEGDYVKRILNREGHIAVPNAHRVPDNYTIETKLPVVTNHR</sequence>
<keyword evidence="2" id="KW-1185">Reference proteome</keyword>
<dbReference type="STRING" id="45851.BHV86_03570"/>
<organism evidence="1 2">
    <name type="scientific">Eshraghiella crossota DSM 2876</name>
    <dbReference type="NCBI Taxonomy" id="511680"/>
    <lineage>
        <taxon>Bacteria</taxon>
        <taxon>Bacillati</taxon>
        <taxon>Bacillota</taxon>
        <taxon>Clostridia</taxon>
        <taxon>Lachnospirales</taxon>
        <taxon>Lachnospiraceae</taxon>
        <taxon>Eshraghiella</taxon>
    </lineage>
</organism>
<dbReference type="InterPro" id="IPR052018">
    <property type="entry name" value="PHP_domain"/>
</dbReference>
<dbReference type="GO" id="GO:0035312">
    <property type="term" value="F:5'-3' DNA exonuclease activity"/>
    <property type="evidence" value="ECO:0007669"/>
    <property type="project" value="TreeGrafter"/>
</dbReference>
<dbReference type="GeneID" id="98919016"/>
<dbReference type="Proteomes" id="UP000006238">
    <property type="component" value="Unassembled WGS sequence"/>
</dbReference>